<keyword evidence="1" id="KW-0812">Transmembrane</keyword>
<gene>
    <name evidence="2" type="ORF">Tcan_00712</name>
</gene>
<organism evidence="2 3">
    <name type="scientific">Toxocara canis</name>
    <name type="common">Canine roundworm</name>
    <dbReference type="NCBI Taxonomy" id="6265"/>
    <lineage>
        <taxon>Eukaryota</taxon>
        <taxon>Metazoa</taxon>
        <taxon>Ecdysozoa</taxon>
        <taxon>Nematoda</taxon>
        <taxon>Chromadorea</taxon>
        <taxon>Rhabditida</taxon>
        <taxon>Spirurina</taxon>
        <taxon>Ascaridomorpha</taxon>
        <taxon>Ascaridoidea</taxon>
        <taxon>Toxocaridae</taxon>
        <taxon>Toxocara</taxon>
    </lineage>
</organism>
<dbReference type="EMBL" id="JPKZ01001202">
    <property type="protein sequence ID" value="KHN83298.1"/>
    <property type="molecule type" value="Genomic_DNA"/>
</dbReference>
<dbReference type="AlphaFoldDB" id="A0A0B2VP10"/>
<name>A0A0B2VP10_TOXCA</name>
<dbReference type="Proteomes" id="UP000031036">
    <property type="component" value="Unassembled WGS sequence"/>
</dbReference>
<protein>
    <submittedName>
        <fullName evidence="2">Uncharacterized protein</fullName>
    </submittedName>
</protein>
<keyword evidence="1" id="KW-1133">Transmembrane helix</keyword>
<feature type="transmembrane region" description="Helical" evidence="1">
    <location>
        <begin position="95"/>
        <end position="113"/>
    </location>
</feature>
<accession>A0A0B2VP10</accession>
<comment type="caution">
    <text evidence="2">The sequence shown here is derived from an EMBL/GenBank/DDBJ whole genome shotgun (WGS) entry which is preliminary data.</text>
</comment>
<reference evidence="2 3" key="1">
    <citation type="submission" date="2014-11" db="EMBL/GenBank/DDBJ databases">
        <title>Genetic blueprint of the zoonotic pathogen Toxocara canis.</title>
        <authorList>
            <person name="Zhu X.-Q."/>
            <person name="Korhonen P.K."/>
            <person name="Cai H."/>
            <person name="Young N.D."/>
            <person name="Nejsum P."/>
            <person name="von Samson-Himmelstjerna G."/>
            <person name="Boag P.R."/>
            <person name="Tan P."/>
            <person name="Li Q."/>
            <person name="Min J."/>
            <person name="Yang Y."/>
            <person name="Wang X."/>
            <person name="Fang X."/>
            <person name="Hall R.S."/>
            <person name="Hofmann A."/>
            <person name="Sternberg P.W."/>
            <person name="Jex A.R."/>
            <person name="Gasser R.B."/>
        </authorList>
    </citation>
    <scope>NUCLEOTIDE SEQUENCE [LARGE SCALE GENOMIC DNA]</scope>
    <source>
        <strain evidence="2">PN_DK_2014</strain>
    </source>
</reference>
<feature type="non-terminal residue" evidence="2">
    <location>
        <position position="115"/>
    </location>
</feature>
<evidence type="ECO:0000313" key="3">
    <source>
        <dbReference type="Proteomes" id="UP000031036"/>
    </source>
</evidence>
<keyword evidence="3" id="KW-1185">Reference proteome</keyword>
<sequence length="115" mass="13585">MKDAEAYRENVMLLGGIFYYWYAWNEYTFQDCGFAQTIPFDIFDSCQNHSPQYSSLCQDQPTRYFQPLSGMSYSIYSTVASNTLFDIFDLSDRCYLLNIFASFIMLYNNAFIIRH</sequence>
<keyword evidence="1" id="KW-0472">Membrane</keyword>
<proteinExistence type="predicted"/>
<evidence type="ECO:0000256" key="1">
    <source>
        <dbReference type="SAM" id="Phobius"/>
    </source>
</evidence>
<evidence type="ECO:0000313" key="2">
    <source>
        <dbReference type="EMBL" id="KHN83298.1"/>
    </source>
</evidence>